<dbReference type="Proteomes" id="UP000324585">
    <property type="component" value="Unassembled WGS sequence"/>
</dbReference>
<comment type="caution">
    <text evidence="2">The sequence shown here is derived from an EMBL/GenBank/DDBJ whole genome shotgun (WGS) entry which is preliminary data.</text>
</comment>
<keyword evidence="1" id="KW-0812">Transmembrane</keyword>
<dbReference type="InterPro" id="IPR044200">
    <property type="entry name" value="At5g03900-like"/>
</dbReference>
<dbReference type="AlphaFoldDB" id="A0A5J4Z410"/>
<dbReference type="PANTHER" id="PTHR47380:SF4">
    <property type="entry name" value="OS02G0533000 PROTEIN"/>
    <property type="match status" value="1"/>
</dbReference>
<evidence type="ECO:0000256" key="1">
    <source>
        <dbReference type="SAM" id="Phobius"/>
    </source>
</evidence>
<keyword evidence="1" id="KW-1133">Transmembrane helix</keyword>
<accession>A0A5J4Z410</accession>
<dbReference type="EMBL" id="VRMN01000001">
    <property type="protein sequence ID" value="KAA8498055.1"/>
    <property type="molecule type" value="Genomic_DNA"/>
</dbReference>
<dbReference type="OMA" id="PLIRYFW"/>
<name>A0A5J4Z410_PORPP</name>
<dbReference type="OrthoDB" id="4518at2759"/>
<evidence type="ECO:0000313" key="2">
    <source>
        <dbReference type="EMBL" id="KAA8498055.1"/>
    </source>
</evidence>
<sequence>MDAALALLPHLECGGQEEGASEELEQRKALCVPCVGKMGPAFVLLQAAGGLGLYDRHCVRRTKHERTETGAWRGARVSASSLHVSRARSHVARVPLRARQGDDGPAPELERLEATPRGNALEDVDTRVVDAVAKFRGRAVSVADVASESGLDLATTRLELVKLASLTQCTLEVSNDGDILYEFPRAVRAVLNRSSLLARFRDFGRKAAPLLSYIGRVSFGLALLVSLAIVVSAITILSQSSRSDDDDRRGNRGGGGPTFFVGPRFYGPTWYDFFWYDPYLYRTRYNRFETGEKQMGFLEGVFSFVFGDGDPNAGLDDKRWQAAAKFIRANDGAVVAEQMRPLLDPSDVDQFTTGGSLVSEQFMLPVLTRFGGYPEVSEDGQIIYVFPDLQRTATLVERIRPDRYMDQIPPVLEERPTQFSLATAGQKFAAGALGIANFLGILKLGSLLADPRVLASPSLREYLPFIQGLYPLLGLYALIFVCVPAIRYFLLGRKNSAVEARNEWRRQGRELLQFALEGSGTDVGDLRAKLRSAKNYSIQPSRIDRRNSYRTDRALSETGDQFADFDRRMRSSEDDL</sequence>
<evidence type="ECO:0008006" key="4">
    <source>
        <dbReference type="Google" id="ProtNLM"/>
    </source>
</evidence>
<feature type="transmembrane region" description="Helical" evidence="1">
    <location>
        <begin position="219"/>
        <end position="238"/>
    </location>
</feature>
<gene>
    <name evidence="2" type="ORF">FVE85_5640</name>
</gene>
<keyword evidence="1" id="KW-0472">Membrane</keyword>
<organism evidence="2 3">
    <name type="scientific">Porphyridium purpureum</name>
    <name type="common">Red alga</name>
    <name type="synonym">Porphyridium cruentum</name>
    <dbReference type="NCBI Taxonomy" id="35688"/>
    <lineage>
        <taxon>Eukaryota</taxon>
        <taxon>Rhodophyta</taxon>
        <taxon>Bangiophyceae</taxon>
        <taxon>Porphyridiales</taxon>
        <taxon>Porphyridiaceae</taxon>
        <taxon>Porphyridium</taxon>
    </lineage>
</organism>
<proteinExistence type="predicted"/>
<keyword evidence="3" id="KW-1185">Reference proteome</keyword>
<dbReference type="PANTHER" id="PTHR47380">
    <property type="entry name" value="OS02G0533000 PROTEIN"/>
    <property type="match status" value="1"/>
</dbReference>
<protein>
    <recommendedName>
        <fullName evidence="4">Iron-sulfur cluster biosynthesis family protein</fullName>
    </recommendedName>
</protein>
<feature type="transmembrane region" description="Helical" evidence="1">
    <location>
        <begin position="428"/>
        <end position="449"/>
    </location>
</feature>
<feature type="transmembrane region" description="Helical" evidence="1">
    <location>
        <begin position="469"/>
        <end position="491"/>
    </location>
</feature>
<reference evidence="3" key="1">
    <citation type="journal article" date="2019" name="Nat. Commun.">
        <title>Expansion of phycobilisome linker gene families in mesophilic red algae.</title>
        <authorList>
            <person name="Lee J."/>
            <person name="Kim D."/>
            <person name="Bhattacharya D."/>
            <person name="Yoon H.S."/>
        </authorList>
    </citation>
    <scope>NUCLEOTIDE SEQUENCE [LARGE SCALE GENOMIC DNA]</scope>
    <source>
        <strain evidence="3">CCMP 1328</strain>
    </source>
</reference>
<evidence type="ECO:0000313" key="3">
    <source>
        <dbReference type="Proteomes" id="UP000324585"/>
    </source>
</evidence>